<dbReference type="InterPro" id="IPR050336">
    <property type="entry name" value="Chromosome_partition/occlusion"/>
</dbReference>
<gene>
    <name evidence="5" type="ORF">COU23_01960</name>
</gene>
<dbReference type="SUPFAM" id="SSF109709">
    <property type="entry name" value="KorB DNA-binding domain-like"/>
    <property type="match status" value="1"/>
</dbReference>
<name>A0A2M6WAF9_9BACT</name>
<dbReference type="Gene3D" id="1.10.10.2830">
    <property type="match status" value="1"/>
</dbReference>
<dbReference type="InterPro" id="IPR036086">
    <property type="entry name" value="ParB/Sulfiredoxin_sf"/>
</dbReference>
<dbReference type="Pfam" id="PF02195">
    <property type="entry name" value="ParB_N"/>
    <property type="match status" value="1"/>
</dbReference>
<dbReference type="PANTHER" id="PTHR33375">
    <property type="entry name" value="CHROMOSOME-PARTITIONING PROTEIN PARB-RELATED"/>
    <property type="match status" value="1"/>
</dbReference>
<reference evidence="6" key="1">
    <citation type="submission" date="2017-09" db="EMBL/GenBank/DDBJ databases">
        <title>Depth-based differentiation of microbial function through sediment-hosted aquifers and enrichment of novel symbionts in the deep terrestrial subsurface.</title>
        <authorList>
            <person name="Probst A.J."/>
            <person name="Ladd B."/>
            <person name="Jarett J.K."/>
            <person name="Geller-Mcgrath D.E."/>
            <person name="Sieber C.M.K."/>
            <person name="Emerson J.B."/>
            <person name="Anantharaman K."/>
            <person name="Thomas B.C."/>
            <person name="Malmstrom R."/>
            <person name="Stieglmeier M."/>
            <person name="Klingl A."/>
            <person name="Woyke T."/>
            <person name="Ryan C.M."/>
            <person name="Banfield J.F."/>
        </authorList>
    </citation>
    <scope>NUCLEOTIDE SEQUENCE [LARGE SCALE GENOMIC DNA]</scope>
</reference>
<evidence type="ECO:0000313" key="6">
    <source>
        <dbReference type="Proteomes" id="UP000231464"/>
    </source>
</evidence>
<evidence type="ECO:0000256" key="3">
    <source>
        <dbReference type="ARBA" id="ARBA00023125"/>
    </source>
</evidence>
<comment type="caution">
    <text evidence="5">The sequence shown here is derived from an EMBL/GenBank/DDBJ whole genome shotgun (WGS) entry which is preliminary data.</text>
</comment>
<dbReference type="Pfam" id="PF23552">
    <property type="entry name" value="ParB_C"/>
    <property type="match status" value="1"/>
</dbReference>
<feature type="domain" description="ParB-like N-terminal" evidence="4">
    <location>
        <begin position="51"/>
        <end position="141"/>
    </location>
</feature>
<dbReference type="NCBIfam" id="TIGR00180">
    <property type="entry name" value="parB_part"/>
    <property type="match status" value="1"/>
</dbReference>
<dbReference type="InterPro" id="IPR057240">
    <property type="entry name" value="ParB_dimer_C"/>
</dbReference>
<dbReference type="GO" id="GO:0005694">
    <property type="term" value="C:chromosome"/>
    <property type="evidence" value="ECO:0007669"/>
    <property type="project" value="TreeGrafter"/>
</dbReference>
<keyword evidence="3" id="KW-0238">DNA-binding</keyword>
<evidence type="ECO:0000256" key="1">
    <source>
        <dbReference type="ARBA" id="ARBA00006295"/>
    </source>
</evidence>
<dbReference type="FunFam" id="1.10.10.2830:FF:000001">
    <property type="entry name" value="Chromosome partitioning protein ParB"/>
    <property type="match status" value="1"/>
</dbReference>
<dbReference type="FunFam" id="3.90.1530.30:FF:000001">
    <property type="entry name" value="Chromosome partitioning protein ParB"/>
    <property type="match status" value="1"/>
</dbReference>
<evidence type="ECO:0000313" key="5">
    <source>
        <dbReference type="EMBL" id="PIT89789.1"/>
    </source>
</evidence>
<dbReference type="SUPFAM" id="SSF110849">
    <property type="entry name" value="ParB/Sulfiredoxin"/>
    <property type="match status" value="1"/>
</dbReference>
<dbReference type="GO" id="GO:0003677">
    <property type="term" value="F:DNA binding"/>
    <property type="evidence" value="ECO:0007669"/>
    <property type="project" value="UniProtKB-KW"/>
</dbReference>
<protein>
    <recommendedName>
        <fullName evidence="4">ParB-like N-terminal domain-containing protein</fullName>
    </recommendedName>
</protein>
<sequence length="304" mass="34514">MSIPDLSQKSLGRGLSSLINNNPNLQNRPSISANDLSYLPKIKKGVANQILALNVNQIKTNPHQPRQDFAEIPLNDLVASIKEHGILQPLLVTETLAGEYELIAGERRLRAAKIAGLNEVPVIIRSAKDLEKLELSLIENIQRQDLNPIEKARSYKKLTEEFGLTHDEAAKRLGISRAQFSNFLRLLNLPDNVQKGLAENRISVGQAKVLLEVKDDNKREQIYRQATATGMTVEDTKKQVDKVKVHAYVREIKKDPQIRDWEIKMQEKLNTKVSIRRRGSWGGIIEIEYYSEEELEETINKILN</sequence>
<dbReference type="Proteomes" id="UP000231464">
    <property type="component" value="Unassembled WGS sequence"/>
</dbReference>
<dbReference type="SMART" id="SM00470">
    <property type="entry name" value="ParB"/>
    <property type="match status" value="1"/>
</dbReference>
<evidence type="ECO:0000259" key="4">
    <source>
        <dbReference type="SMART" id="SM00470"/>
    </source>
</evidence>
<dbReference type="InterPro" id="IPR004437">
    <property type="entry name" value="ParB/RepB/Spo0J"/>
</dbReference>
<dbReference type="InterPro" id="IPR003115">
    <property type="entry name" value="ParB_N"/>
</dbReference>
<organism evidence="5 6">
    <name type="scientific">Candidatus Kuenenbacteria bacterium CG10_big_fil_rev_8_21_14_0_10_36_11</name>
    <dbReference type="NCBI Taxonomy" id="1974618"/>
    <lineage>
        <taxon>Bacteria</taxon>
        <taxon>Candidatus Kueneniibacteriota</taxon>
    </lineage>
</organism>
<dbReference type="Pfam" id="PF17762">
    <property type="entry name" value="HTH_ParB"/>
    <property type="match status" value="1"/>
</dbReference>
<proteinExistence type="inferred from homology"/>
<dbReference type="PANTHER" id="PTHR33375:SF1">
    <property type="entry name" value="CHROMOSOME-PARTITIONING PROTEIN PARB-RELATED"/>
    <property type="match status" value="1"/>
</dbReference>
<dbReference type="CDD" id="cd16393">
    <property type="entry name" value="SPO0J_N"/>
    <property type="match status" value="1"/>
</dbReference>
<dbReference type="AlphaFoldDB" id="A0A2M6WAF9"/>
<dbReference type="Gene3D" id="3.90.1530.30">
    <property type="match status" value="1"/>
</dbReference>
<keyword evidence="2" id="KW-0159">Chromosome partition</keyword>
<dbReference type="EMBL" id="PFBP01000033">
    <property type="protein sequence ID" value="PIT89789.1"/>
    <property type="molecule type" value="Genomic_DNA"/>
</dbReference>
<accession>A0A2M6WAF9</accession>
<evidence type="ECO:0000256" key="2">
    <source>
        <dbReference type="ARBA" id="ARBA00022829"/>
    </source>
</evidence>
<dbReference type="GO" id="GO:0007059">
    <property type="term" value="P:chromosome segregation"/>
    <property type="evidence" value="ECO:0007669"/>
    <property type="project" value="UniProtKB-KW"/>
</dbReference>
<comment type="similarity">
    <text evidence="1">Belongs to the ParB family.</text>
</comment>
<dbReference type="InterPro" id="IPR041468">
    <property type="entry name" value="HTH_ParB/Spo0J"/>
</dbReference>